<reference evidence="3 4" key="1">
    <citation type="submission" date="2016-01" db="EMBL/GenBank/DDBJ databases">
        <title>Complete Genome Sequence of Paenibacillus yonginensis DCY84, a novel Plant Growth-Promoting Bacteria with Elicitation of Induced Systemic Resistance.</title>
        <authorList>
            <person name="Kim Y.J."/>
            <person name="Yang D.C."/>
            <person name="Sukweenadhi J."/>
        </authorList>
    </citation>
    <scope>NUCLEOTIDE SEQUENCE [LARGE SCALE GENOMIC DNA]</scope>
    <source>
        <strain evidence="3 4">DCY84</strain>
    </source>
</reference>
<gene>
    <name evidence="3" type="ORF">AWM70_10375</name>
</gene>
<dbReference type="GO" id="GO:0005886">
    <property type="term" value="C:plasma membrane"/>
    <property type="evidence" value="ECO:0007669"/>
    <property type="project" value="UniProtKB-SubCell"/>
</dbReference>
<evidence type="ECO:0000256" key="2">
    <source>
        <dbReference type="SAM" id="MobiDB-lite"/>
    </source>
</evidence>
<comment type="subcellular location">
    <subcellularLocation>
        <location evidence="1">Cell membrane</location>
        <topology evidence="1">Peripheral membrane protein</topology>
        <orientation evidence="1">Cytoplasmic side</orientation>
    </subcellularLocation>
</comment>
<dbReference type="InterPro" id="IPR002696">
    <property type="entry name" value="Membr_insert_effic_factor_YidD"/>
</dbReference>
<evidence type="ECO:0000313" key="4">
    <source>
        <dbReference type="Proteomes" id="UP000092573"/>
    </source>
</evidence>
<accession>A0A1B1N0J4</accession>
<dbReference type="SMART" id="SM01234">
    <property type="entry name" value="Haemolytic"/>
    <property type="match status" value="1"/>
</dbReference>
<dbReference type="OrthoDB" id="9801753at2"/>
<keyword evidence="1" id="KW-1003">Cell membrane</keyword>
<protein>
    <recommendedName>
        <fullName evidence="1">Putative membrane protein insertion efficiency factor</fullName>
    </recommendedName>
</protein>
<dbReference type="STRING" id="1462996.AWM70_10375"/>
<evidence type="ECO:0000313" key="3">
    <source>
        <dbReference type="EMBL" id="ANS74954.1"/>
    </source>
</evidence>
<dbReference type="PANTHER" id="PTHR33383">
    <property type="entry name" value="MEMBRANE PROTEIN INSERTION EFFICIENCY FACTOR-RELATED"/>
    <property type="match status" value="1"/>
</dbReference>
<name>A0A1B1N0J4_9BACL</name>
<proteinExistence type="inferred from homology"/>
<evidence type="ECO:0000256" key="1">
    <source>
        <dbReference type="HAMAP-Rule" id="MF_00386"/>
    </source>
</evidence>
<sequence>MTITRRAVQVPIHVYRKFISPLKPPTCRFYPTCSAYALEAIEVHGALKGSWLAAKRIAKCHPFHPGGIDLVPPKKAEKGRQLGGNQGKHA</sequence>
<feature type="compositionally biased region" description="Gly residues" evidence="2">
    <location>
        <begin position="81"/>
        <end position="90"/>
    </location>
</feature>
<comment type="function">
    <text evidence="1">Could be involved in insertion of integral membrane proteins into the membrane.</text>
</comment>
<dbReference type="HAMAP" id="MF_00386">
    <property type="entry name" value="UPF0161_YidD"/>
    <property type="match status" value="1"/>
</dbReference>
<dbReference type="PANTHER" id="PTHR33383:SF1">
    <property type="entry name" value="MEMBRANE PROTEIN INSERTION EFFICIENCY FACTOR-RELATED"/>
    <property type="match status" value="1"/>
</dbReference>
<keyword evidence="4" id="KW-1185">Reference proteome</keyword>
<comment type="similarity">
    <text evidence="1">Belongs to the UPF0161 family.</text>
</comment>
<dbReference type="Pfam" id="PF01809">
    <property type="entry name" value="YidD"/>
    <property type="match status" value="1"/>
</dbReference>
<keyword evidence="1" id="KW-0472">Membrane</keyword>
<organism evidence="3 4">
    <name type="scientific">Paenibacillus yonginensis</name>
    <dbReference type="NCBI Taxonomy" id="1462996"/>
    <lineage>
        <taxon>Bacteria</taxon>
        <taxon>Bacillati</taxon>
        <taxon>Bacillota</taxon>
        <taxon>Bacilli</taxon>
        <taxon>Bacillales</taxon>
        <taxon>Paenibacillaceae</taxon>
        <taxon>Paenibacillus</taxon>
    </lineage>
</organism>
<dbReference type="RefSeq" id="WP_068696126.1">
    <property type="nucleotide sequence ID" value="NZ_CP014167.1"/>
</dbReference>
<dbReference type="KEGG" id="pyg:AWM70_10375"/>
<dbReference type="NCBIfam" id="TIGR00278">
    <property type="entry name" value="membrane protein insertion efficiency factor YidD"/>
    <property type="match status" value="1"/>
</dbReference>
<feature type="region of interest" description="Disordered" evidence="2">
    <location>
        <begin position="68"/>
        <end position="90"/>
    </location>
</feature>
<dbReference type="EMBL" id="CP014167">
    <property type="protein sequence ID" value="ANS74954.1"/>
    <property type="molecule type" value="Genomic_DNA"/>
</dbReference>
<dbReference type="Proteomes" id="UP000092573">
    <property type="component" value="Chromosome"/>
</dbReference>
<dbReference type="AlphaFoldDB" id="A0A1B1N0J4"/>